<keyword evidence="4" id="KW-1185">Reference proteome</keyword>
<accession>A0A975B0C1</accession>
<evidence type="ECO:0000259" key="2">
    <source>
        <dbReference type="Pfam" id="PF04982"/>
    </source>
</evidence>
<feature type="transmembrane region" description="Helical" evidence="1">
    <location>
        <begin position="25"/>
        <end position="45"/>
    </location>
</feature>
<sequence length="307" mass="34163">MNNMLLIFKQFFFIEHSRTSNSEKIVATIGSILGISISFYISYLIIGVEAAFFLVPSMGAAAVLLFAIPHGSLSQPWALFMGNIISAFIGVACYMLVPNIFIAAGLAVGLSIGAMHLLNCIHPPGGATALVAVVGGPVIHDLGFMYILTPVFINVLSIFIVAIIFNSFFAWRRYPVRMMRFMEKQTNPQDTSYSSIQSKNIEQAVKDMDLVIDITIEDLKNLFTLTLEHADNDKLSASEIQLGHFYTNGKHGHEWSVRQVIDEASNPNPKNDLIIYRCSEGKNYGRIDSCPRSEFAQWAMRELIKKT</sequence>
<dbReference type="PANTHER" id="PTHR33741">
    <property type="entry name" value="TRANSMEMBRANE PROTEIN DDB_G0269096-RELATED"/>
    <property type="match status" value="1"/>
</dbReference>
<evidence type="ECO:0000256" key="1">
    <source>
        <dbReference type="SAM" id="Phobius"/>
    </source>
</evidence>
<dbReference type="PANTHER" id="PTHR33741:SF5">
    <property type="entry name" value="TRANSMEMBRANE PROTEIN DDB_G0269096-RELATED"/>
    <property type="match status" value="1"/>
</dbReference>
<proteinExistence type="predicted"/>
<dbReference type="RefSeq" id="WP_207560717.1">
    <property type="nucleotide sequence ID" value="NZ_CP046072.1"/>
</dbReference>
<evidence type="ECO:0000313" key="3">
    <source>
        <dbReference type="EMBL" id="QSZ41899.1"/>
    </source>
</evidence>
<protein>
    <submittedName>
        <fullName evidence="3">HPP family protein</fullName>
    </submittedName>
</protein>
<reference evidence="3" key="1">
    <citation type="submission" date="2019-11" db="EMBL/GenBank/DDBJ databases">
        <authorList>
            <person name="Kojima H."/>
        </authorList>
    </citation>
    <scope>NUCLEOTIDE SEQUENCE</scope>
    <source>
        <strain evidence="3">H1576</strain>
    </source>
</reference>
<reference evidence="3" key="2">
    <citation type="submission" date="2021-04" db="EMBL/GenBank/DDBJ databases">
        <title>Isolation and characterization of a novel species of the genus Sulfurimonas.</title>
        <authorList>
            <person name="Fukui M."/>
        </authorList>
    </citation>
    <scope>NUCLEOTIDE SEQUENCE</scope>
    <source>
        <strain evidence="3">H1576</strain>
    </source>
</reference>
<dbReference type="Proteomes" id="UP000671852">
    <property type="component" value="Chromosome"/>
</dbReference>
<evidence type="ECO:0000313" key="4">
    <source>
        <dbReference type="Proteomes" id="UP000671852"/>
    </source>
</evidence>
<dbReference type="EMBL" id="CP046072">
    <property type="protein sequence ID" value="QSZ41899.1"/>
    <property type="molecule type" value="Genomic_DNA"/>
</dbReference>
<dbReference type="AlphaFoldDB" id="A0A975B0C1"/>
<feature type="transmembrane region" description="Helical" evidence="1">
    <location>
        <begin position="153"/>
        <end position="171"/>
    </location>
</feature>
<organism evidence="3 4">
    <name type="scientific">Sulfurimonas aquatica</name>
    <dbReference type="NCBI Taxonomy" id="2672570"/>
    <lineage>
        <taxon>Bacteria</taxon>
        <taxon>Pseudomonadati</taxon>
        <taxon>Campylobacterota</taxon>
        <taxon>Epsilonproteobacteria</taxon>
        <taxon>Campylobacterales</taxon>
        <taxon>Sulfurimonadaceae</taxon>
        <taxon>Sulfurimonas</taxon>
    </lineage>
</organism>
<dbReference type="Pfam" id="PF04982">
    <property type="entry name" value="TM_HPP"/>
    <property type="match status" value="1"/>
</dbReference>
<dbReference type="KEGG" id="saqt:GJV85_07200"/>
<gene>
    <name evidence="3" type="ORF">GJV85_07200</name>
</gene>
<feature type="transmembrane region" description="Helical" evidence="1">
    <location>
        <begin position="51"/>
        <end position="68"/>
    </location>
</feature>
<dbReference type="InterPro" id="IPR007065">
    <property type="entry name" value="HPP"/>
</dbReference>
<keyword evidence="1" id="KW-1133">Transmembrane helix</keyword>
<dbReference type="InterPro" id="IPR058581">
    <property type="entry name" value="TM_HPP"/>
</dbReference>
<feature type="domain" description="HPP transmembrane region" evidence="2">
    <location>
        <begin position="18"/>
        <end position="175"/>
    </location>
</feature>
<keyword evidence="1" id="KW-0472">Membrane</keyword>
<name>A0A975B0C1_9BACT</name>
<keyword evidence="1" id="KW-0812">Transmembrane</keyword>
<feature type="transmembrane region" description="Helical" evidence="1">
    <location>
        <begin position="128"/>
        <end position="147"/>
    </location>
</feature>